<comment type="caution">
    <text evidence="2">The sequence shown here is derived from an EMBL/GenBank/DDBJ whole genome shotgun (WGS) entry which is preliminary data.</text>
</comment>
<proteinExistence type="predicted"/>
<dbReference type="PROSITE" id="PS51459">
    <property type="entry name" value="FIDO"/>
    <property type="match status" value="1"/>
</dbReference>
<evidence type="ECO:0000259" key="1">
    <source>
        <dbReference type="PROSITE" id="PS51459"/>
    </source>
</evidence>
<dbReference type="InterPro" id="IPR040198">
    <property type="entry name" value="Fido_containing"/>
</dbReference>
<dbReference type="SUPFAM" id="SSF140931">
    <property type="entry name" value="Fic-like"/>
    <property type="match status" value="1"/>
</dbReference>
<dbReference type="Gene3D" id="1.10.3290.10">
    <property type="entry name" value="Fido-like domain"/>
    <property type="match status" value="1"/>
</dbReference>
<sequence>MGHKEDYKRQIGGILELIRRFPEGLSASEILEKSGDKWSRRSLQRKLLELQKDGMVRREGGKKTARYFATGLESGEIKEEEPSYLPISKEGKEVQSYILSPIGSRKPVGYHREFFESYIPNRTFYLSESDRKELFEIGKQPDGKKPAGTFARDIFDRLLVDLSWNSSRLEGNTYSLLETERLIAQGVEAGGKSSLETQMILNHKEAIEFLVDSVNEVKMNSITIRNLHAFLSDELLGNSEACGKVRAIPVGISGTVFHPLEIPQLIEEFLEEILLKAEEIKDPFEQAFFIMVQLPYLQPFEDVNKRVARLAANIPLIKGNLCPLSFIDVPEDLYVEGILGVYELNRIELLKDVFLWAYKRSTIRYSAIRHSVKSPDPFRLEHREEMKQLVRKLILEKMDKESAIVTIHDWAEIHLKKADRPRFTEIVERELMALHIGNIQRYKVSPKQFEAWQKSWS</sequence>
<dbReference type="RefSeq" id="WP_194846851.1">
    <property type="nucleotide sequence ID" value="NZ_JAAEJV010000001.1"/>
</dbReference>
<name>A0ABS0AWR5_9BACT</name>
<dbReference type="Proteomes" id="UP001194714">
    <property type="component" value="Unassembled WGS sequence"/>
</dbReference>
<gene>
    <name evidence="2" type="ORF">NEPTK9_000076</name>
</gene>
<evidence type="ECO:0000313" key="3">
    <source>
        <dbReference type="Proteomes" id="UP001194714"/>
    </source>
</evidence>
<dbReference type="InterPro" id="IPR003812">
    <property type="entry name" value="Fido"/>
</dbReference>
<evidence type="ECO:0000313" key="2">
    <source>
        <dbReference type="EMBL" id="MBF5058579.1"/>
    </source>
</evidence>
<dbReference type="EMBL" id="JAAEJV010000001">
    <property type="protein sequence ID" value="MBF5058579.1"/>
    <property type="molecule type" value="Genomic_DNA"/>
</dbReference>
<feature type="domain" description="Fido" evidence="1">
    <location>
        <begin position="219"/>
        <end position="359"/>
    </location>
</feature>
<keyword evidence="3" id="KW-1185">Reference proteome</keyword>
<dbReference type="PANTHER" id="PTHR13504">
    <property type="entry name" value="FIDO DOMAIN-CONTAINING PROTEIN DDB_G0283145"/>
    <property type="match status" value="1"/>
</dbReference>
<organism evidence="2 3">
    <name type="scientific">Candidatus Neptunichlamydia vexilliferae</name>
    <dbReference type="NCBI Taxonomy" id="1651774"/>
    <lineage>
        <taxon>Bacteria</taxon>
        <taxon>Pseudomonadati</taxon>
        <taxon>Chlamydiota</taxon>
        <taxon>Chlamydiia</taxon>
        <taxon>Parachlamydiales</taxon>
        <taxon>Simkaniaceae</taxon>
        <taxon>Candidatus Neptunichlamydia</taxon>
    </lineage>
</organism>
<dbReference type="PANTHER" id="PTHR13504:SF38">
    <property type="entry name" value="FIDO DOMAIN-CONTAINING PROTEIN"/>
    <property type="match status" value="1"/>
</dbReference>
<reference evidence="2 3" key="1">
    <citation type="submission" date="2020-01" db="EMBL/GenBank/DDBJ databases">
        <title>Draft genome sequence of Cand. Neptunochlamydia vexilliferae K9.</title>
        <authorList>
            <person name="Schulz F."/>
            <person name="Koestlbacher S."/>
            <person name="Wascher F."/>
            <person name="Pizzetti I."/>
            <person name="Horn M."/>
        </authorList>
    </citation>
    <scope>NUCLEOTIDE SEQUENCE [LARGE SCALE GENOMIC DNA]</scope>
    <source>
        <strain evidence="2 3">K9</strain>
    </source>
</reference>
<protein>
    <recommendedName>
        <fullName evidence="1">Fido domain-containing protein</fullName>
    </recommendedName>
</protein>
<accession>A0ABS0AWR5</accession>
<dbReference type="Pfam" id="PF02661">
    <property type="entry name" value="Fic"/>
    <property type="match status" value="1"/>
</dbReference>
<dbReference type="InterPro" id="IPR036597">
    <property type="entry name" value="Fido-like_dom_sf"/>
</dbReference>